<evidence type="ECO:0000256" key="2">
    <source>
        <dbReference type="ARBA" id="ARBA00022737"/>
    </source>
</evidence>
<dbReference type="AlphaFoldDB" id="A0A315A0N9"/>
<dbReference type="STRING" id="2094558.A0A315A0N9"/>
<evidence type="ECO:0000256" key="1">
    <source>
        <dbReference type="ARBA" id="ARBA00022723"/>
    </source>
</evidence>
<dbReference type="Pfam" id="PF13912">
    <property type="entry name" value="zf-C2H2_6"/>
    <property type="match status" value="2"/>
</dbReference>
<dbReference type="InterPro" id="IPR013087">
    <property type="entry name" value="Znf_C2H2_type"/>
</dbReference>
<keyword evidence="6" id="KW-0804">Transcription</keyword>
<evidence type="ECO:0000256" key="4">
    <source>
        <dbReference type="ARBA" id="ARBA00022833"/>
    </source>
</evidence>
<dbReference type="PROSITE" id="PS50157">
    <property type="entry name" value="ZINC_FINGER_C2H2_2"/>
    <property type="match status" value="1"/>
</dbReference>
<dbReference type="GO" id="GO:0000976">
    <property type="term" value="F:transcription cis-regulatory region binding"/>
    <property type="evidence" value="ECO:0007669"/>
    <property type="project" value="TreeGrafter"/>
</dbReference>
<sequence>MSLSVGRFDECVGDESGCHSNSFPTSFISLINQSINTEKSRLRGPKPKYLPLAAKRYNCKICNKGLPSTLALYGHMHSHKFCLSRPQPLPPGVRYARTTLNLIHERNSNLHRGPKPKYLPLAAKLYNCKICNKGFPSTRAMYGHKHAHKVRPTRSQLLPHGVRYASTTLKLIL</sequence>
<evidence type="ECO:0000256" key="3">
    <source>
        <dbReference type="ARBA" id="ARBA00022771"/>
    </source>
</evidence>
<gene>
    <name evidence="9" type="ORF">Pyn_18476</name>
</gene>
<proteinExistence type="predicted"/>
<dbReference type="GO" id="GO:0003700">
    <property type="term" value="F:DNA-binding transcription factor activity"/>
    <property type="evidence" value="ECO:0007669"/>
    <property type="project" value="InterPro"/>
</dbReference>
<comment type="caution">
    <text evidence="9">The sequence shown here is derived from an EMBL/GenBank/DDBJ whole genome shotgun (WGS) entry which is preliminary data.</text>
</comment>
<accession>A0A315A0N9</accession>
<protein>
    <recommendedName>
        <fullName evidence="8">C2H2-type domain-containing protein</fullName>
    </recommendedName>
</protein>
<dbReference type="InterPro" id="IPR044653">
    <property type="entry name" value="AZF1/2/3-like"/>
</dbReference>
<dbReference type="SUPFAM" id="SSF57667">
    <property type="entry name" value="beta-beta-alpha zinc fingers"/>
    <property type="match status" value="1"/>
</dbReference>
<name>A0A315A0N9_PRUYE</name>
<evidence type="ECO:0000256" key="7">
    <source>
        <dbReference type="PROSITE-ProRule" id="PRU00042"/>
    </source>
</evidence>
<evidence type="ECO:0000313" key="9">
    <source>
        <dbReference type="EMBL" id="PQQ07616.1"/>
    </source>
</evidence>
<keyword evidence="1" id="KW-0479">Metal-binding</keyword>
<dbReference type="Proteomes" id="UP000250321">
    <property type="component" value="Unassembled WGS sequence"/>
</dbReference>
<dbReference type="OrthoDB" id="8895262at2759"/>
<dbReference type="SMART" id="SM00355">
    <property type="entry name" value="ZnF_C2H2"/>
    <property type="match status" value="2"/>
</dbReference>
<dbReference type="PANTHER" id="PTHR45988:SF18">
    <property type="entry name" value="C2H2-TYPE ZINC FINGER FAMILY PROTEIN"/>
    <property type="match status" value="1"/>
</dbReference>
<dbReference type="InterPro" id="IPR036236">
    <property type="entry name" value="Znf_C2H2_sf"/>
</dbReference>
<dbReference type="GO" id="GO:0008270">
    <property type="term" value="F:zinc ion binding"/>
    <property type="evidence" value="ECO:0007669"/>
    <property type="project" value="UniProtKB-KW"/>
</dbReference>
<keyword evidence="5" id="KW-0805">Transcription regulation</keyword>
<keyword evidence="3 7" id="KW-0863">Zinc-finger</keyword>
<evidence type="ECO:0000256" key="5">
    <source>
        <dbReference type="ARBA" id="ARBA00023015"/>
    </source>
</evidence>
<keyword evidence="10" id="KW-1185">Reference proteome</keyword>
<dbReference type="EMBL" id="PJQY01000841">
    <property type="protein sequence ID" value="PQQ07616.1"/>
    <property type="molecule type" value="Genomic_DNA"/>
</dbReference>
<evidence type="ECO:0000313" key="10">
    <source>
        <dbReference type="Proteomes" id="UP000250321"/>
    </source>
</evidence>
<organism evidence="9 10">
    <name type="scientific">Prunus yedoensis var. nudiflora</name>
    <dbReference type="NCBI Taxonomy" id="2094558"/>
    <lineage>
        <taxon>Eukaryota</taxon>
        <taxon>Viridiplantae</taxon>
        <taxon>Streptophyta</taxon>
        <taxon>Embryophyta</taxon>
        <taxon>Tracheophyta</taxon>
        <taxon>Spermatophyta</taxon>
        <taxon>Magnoliopsida</taxon>
        <taxon>eudicotyledons</taxon>
        <taxon>Gunneridae</taxon>
        <taxon>Pentapetalae</taxon>
        <taxon>rosids</taxon>
        <taxon>fabids</taxon>
        <taxon>Rosales</taxon>
        <taxon>Rosaceae</taxon>
        <taxon>Amygdaloideae</taxon>
        <taxon>Amygdaleae</taxon>
        <taxon>Prunus</taxon>
    </lineage>
</organism>
<keyword evidence="2" id="KW-0677">Repeat</keyword>
<dbReference type="PANTHER" id="PTHR45988">
    <property type="entry name" value="C2H2 TYPE ZINC FINGER TRANSCRIPTION FACTOR FAMILY-RELATED"/>
    <property type="match status" value="1"/>
</dbReference>
<evidence type="ECO:0000256" key="6">
    <source>
        <dbReference type="ARBA" id="ARBA00023163"/>
    </source>
</evidence>
<dbReference type="GO" id="GO:0005634">
    <property type="term" value="C:nucleus"/>
    <property type="evidence" value="ECO:0007669"/>
    <property type="project" value="TreeGrafter"/>
</dbReference>
<keyword evidence="4" id="KW-0862">Zinc</keyword>
<evidence type="ECO:0000259" key="8">
    <source>
        <dbReference type="PROSITE" id="PS50157"/>
    </source>
</evidence>
<dbReference type="PROSITE" id="PS00028">
    <property type="entry name" value="ZINC_FINGER_C2H2_1"/>
    <property type="match status" value="2"/>
</dbReference>
<feature type="domain" description="C2H2-type" evidence="8">
    <location>
        <begin position="126"/>
        <end position="153"/>
    </location>
</feature>
<dbReference type="Gene3D" id="3.30.160.60">
    <property type="entry name" value="Classic Zinc Finger"/>
    <property type="match status" value="1"/>
</dbReference>
<reference evidence="9 10" key="1">
    <citation type="submission" date="2018-02" db="EMBL/GenBank/DDBJ databases">
        <title>Draft genome of wild Prunus yedoensis var. nudiflora.</title>
        <authorList>
            <person name="Baek S."/>
            <person name="Kim J.-H."/>
            <person name="Choi K."/>
            <person name="Kim G.-B."/>
            <person name="Cho A."/>
            <person name="Jang H."/>
            <person name="Shin C.-H."/>
            <person name="Yu H.-J."/>
            <person name="Mun J.-H."/>
        </authorList>
    </citation>
    <scope>NUCLEOTIDE SEQUENCE [LARGE SCALE GENOMIC DNA]</scope>
    <source>
        <strain evidence="10">cv. Jeju island</strain>
        <tissue evidence="9">Leaf</tissue>
    </source>
</reference>